<dbReference type="Pfam" id="PF03860">
    <property type="entry name" value="Csp"/>
    <property type="match status" value="1"/>
</dbReference>
<gene>
    <name evidence="1" type="ORF">VL15_25135</name>
</gene>
<organism evidence="1 2">
    <name type="scientific">Burkholderia cepacia</name>
    <name type="common">Pseudomonas cepacia</name>
    <dbReference type="NCBI Taxonomy" id="292"/>
    <lineage>
        <taxon>Bacteria</taxon>
        <taxon>Pseudomonadati</taxon>
        <taxon>Pseudomonadota</taxon>
        <taxon>Betaproteobacteria</taxon>
        <taxon>Burkholderiales</taxon>
        <taxon>Burkholderiaceae</taxon>
        <taxon>Burkholderia</taxon>
        <taxon>Burkholderia cepacia complex</taxon>
    </lineage>
</organism>
<proteinExistence type="predicted"/>
<evidence type="ECO:0000313" key="2">
    <source>
        <dbReference type="Proteomes" id="UP000036338"/>
    </source>
</evidence>
<dbReference type="Gene3D" id="1.20.1270.360">
    <property type="match status" value="1"/>
</dbReference>
<accession>A0A0J5ZI99</accession>
<protein>
    <recommendedName>
        <fullName evidence="3">Four-helix bundle copper-binding protein</fullName>
    </recommendedName>
</protein>
<reference evidence="1 2" key="1">
    <citation type="submission" date="2015-05" db="EMBL/GenBank/DDBJ databases">
        <title>Draft genome of Burkholderia cepacia LK29.</title>
        <authorList>
            <person name="Chan X.Y."/>
        </authorList>
    </citation>
    <scope>NUCLEOTIDE SEQUENCE [LARGE SCALE GENOMIC DNA]</scope>
    <source>
        <strain evidence="1 2">LK29</strain>
    </source>
</reference>
<dbReference type="RefSeq" id="WP_080970939.1">
    <property type="nucleotide sequence ID" value="NZ_LDWR01000045.1"/>
</dbReference>
<name>A0A0J5ZI99_BURCE</name>
<dbReference type="AlphaFoldDB" id="A0A0J5ZI99"/>
<sequence>MDRRDALFGTGLLALSTLATMERVSAQESPPAEAPHLHHGGHYGALADAAGECVSTGQVCVSHCIGLLGKGNQDLAACATSVSQMLSICGALQGLANQNSRYLPALAKVALDACRDCEAECKKHADRHAPCKACMESCRACANECRAALAT</sequence>
<dbReference type="InterPro" id="IPR005560">
    <property type="entry name" value="Csp_YhjQ"/>
</dbReference>
<evidence type="ECO:0008006" key="3">
    <source>
        <dbReference type="Google" id="ProtNLM"/>
    </source>
</evidence>
<comment type="caution">
    <text evidence="1">The sequence shown here is derived from an EMBL/GenBank/DDBJ whole genome shotgun (WGS) entry which is preliminary data.</text>
</comment>
<dbReference type="Proteomes" id="UP000036338">
    <property type="component" value="Unassembled WGS sequence"/>
</dbReference>
<dbReference type="PANTHER" id="PTHR37310:SF1">
    <property type="entry name" value="CYTOPLASMIC PROTEIN"/>
    <property type="match status" value="1"/>
</dbReference>
<dbReference type="SMR" id="A0A0J5ZI99"/>
<dbReference type="NCBIfam" id="TIGR04401">
    <property type="entry name" value="TAT_Cys_rich"/>
    <property type="match status" value="1"/>
</dbReference>
<dbReference type="InterPro" id="IPR030913">
    <property type="entry name" value="Csp1_Cys_rich"/>
</dbReference>
<dbReference type="PANTHER" id="PTHR37310">
    <property type="entry name" value="CYTOPLASMIC PROTEIN-RELATED"/>
    <property type="match status" value="1"/>
</dbReference>
<dbReference type="PATRIC" id="fig|292.27.peg.5395"/>
<dbReference type="EMBL" id="LDWR01000045">
    <property type="protein sequence ID" value="KML51819.1"/>
    <property type="molecule type" value="Genomic_DNA"/>
</dbReference>
<evidence type="ECO:0000313" key="1">
    <source>
        <dbReference type="EMBL" id="KML51819.1"/>
    </source>
</evidence>